<dbReference type="Proteomes" id="UP001054821">
    <property type="component" value="Chromosome 1"/>
</dbReference>
<reference evidence="2 3" key="1">
    <citation type="journal article" date="2022" name="G3 (Bethesda)">
        <title>Whole-genome sequence and methylome profiling of the almond [Prunus dulcis (Mill.) D.A. Webb] cultivar 'Nonpareil'.</title>
        <authorList>
            <person name="D'Amico-Willman K.M."/>
            <person name="Ouma W.Z."/>
            <person name="Meulia T."/>
            <person name="Sideli G.M."/>
            <person name="Gradziel T.M."/>
            <person name="Fresnedo-Ramirez J."/>
        </authorList>
    </citation>
    <scope>NUCLEOTIDE SEQUENCE [LARGE SCALE GENOMIC DNA]</scope>
    <source>
        <strain evidence="2">Clone GOH B32 T37-40</strain>
    </source>
</reference>
<proteinExistence type="predicted"/>
<evidence type="ECO:0000313" key="3">
    <source>
        <dbReference type="Proteomes" id="UP001054821"/>
    </source>
</evidence>
<keyword evidence="3" id="KW-1185">Reference proteome</keyword>
<dbReference type="AlphaFoldDB" id="A0AAD4ZK71"/>
<organism evidence="2 3">
    <name type="scientific">Prunus dulcis</name>
    <name type="common">Almond</name>
    <name type="synonym">Amygdalus dulcis</name>
    <dbReference type="NCBI Taxonomy" id="3755"/>
    <lineage>
        <taxon>Eukaryota</taxon>
        <taxon>Viridiplantae</taxon>
        <taxon>Streptophyta</taxon>
        <taxon>Embryophyta</taxon>
        <taxon>Tracheophyta</taxon>
        <taxon>Spermatophyta</taxon>
        <taxon>Magnoliopsida</taxon>
        <taxon>eudicotyledons</taxon>
        <taxon>Gunneridae</taxon>
        <taxon>Pentapetalae</taxon>
        <taxon>rosids</taxon>
        <taxon>fabids</taxon>
        <taxon>Rosales</taxon>
        <taxon>Rosaceae</taxon>
        <taxon>Amygdaloideae</taxon>
        <taxon>Amygdaleae</taxon>
        <taxon>Prunus</taxon>
    </lineage>
</organism>
<evidence type="ECO:0000313" key="2">
    <source>
        <dbReference type="EMBL" id="KAI5348413.1"/>
    </source>
</evidence>
<sequence length="108" mass="12022">MNNLPKCPIFVSSSSSSSSSIARPGMVLSFSISLALYGFCAHSEALIGDGFETDLEGAEGRPERSSYFMQRCEFQDIFDVDHFITSLRDEVRILKELPPRVKRIVATN</sequence>
<name>A0AAD4ZK71_PRUDU</name>
<protein>
    <submittedName>
        <fullName evidence="2">Uncharacterized protein</fullName>
    </submittedName>
</protein>
<feature type="region of interest" description="Disordered" evidence="1">
    <location>
        <begin position="1"/>
        <end position="22"/>
    </location>
</feature>
<accession>A0AAD4ZK71</accession>
<comment type="caution">
    <text evidence="2">The sequence shown here is derived from an EMBL/GenBank/DDBJ whole genome shotgun (WGS) entry which is preliminary data.</text>
</comment>
<dbReference type="EMBL" id="JAJFAZ020000001">
    <property type="protein sequence ID" value="KAI5348413.1"/>
    <property type="molecule type" value="Genomic_DNA"/>
</dbReference>
<evidence type="ECO:0000256" key="1">
    <source>
        <dbReference type="SAM" id="MobiDB-lite"/>
    </source>
</evidence>
<gene>
    <name evidence="2" type="ORF">L3X38_001300</name>
</gene>